<comment type="caution">
    <text evidence="3">The sequence shown here is derived from an EMBL/GenBank/DDBJ whole genome shotgun (WGS) entry which is preliminary data.</text>
</comment>
<dbReference type="Proteomes" id="UP000078520">
    <property type="component" value="Unassembled WGS sequence"/>
</dbReference>
<feature type="domain" description="DUF4143" evidence="2">
    <location>
        <begin position="203"/>
        <end position="350"/>
    </location>
</feature>
<gene>
    <name evidence="3" type="ORF">A3O14_00610</name>
</gene>
<dbReference type="AlphaFoldDB" id="A0A179CMT8"/>
<dbReference type="InterPro" id="IPR027417">
    <property type="entry name" value="P-loop_NTPase"/>
</dbReference>
<dbReference type="EMBL" id="LVKI01000048">
    <property type="protein sequence ID" value="OAQ06815.1"/>
    <property type="molecule type" value="Genomic_DNA"/>
</dbReference>
<evidence type="ECO:0000313" key="4">
    <source>
        <dbReference type="Proteomes" id="UP000078520"/>
    </source>
</evidence>
<organism evidence="3 4">
    <name type="scientific">Ligilactobacillus aviarius</name>
    <dbReference type="NCBI Taxonomy" id="1606"/>
    <lineage>
        <taxon>Bacteria</taxon>
        <taxon>Bacillati</taxon>
        <taxon>Bacillota</taxon>
        <taxon>Bacilli</taxon>
        <taxon>Lactobacillales</taxon>
        <taxon>Lactobacillaceae</taxon>
        <taxon>Ligilactobacillus</taxon>
    </lineage>
</organism>
<evidence type="ECO:0000313" key="3">
    <source>
        <dbReference type="EMBL" id="OAQ06815.1"/>
    </source>
</evidence>
<dbReference type="PANTHER" id="PTHR33295:SF20">
    <property type="entry name" value="ATPASE"/>
    <property type="match status" value="1"/>
</dbReference>
<dbReference type="SUPFAM" id="SSF52540">
    <property type="entry name" value="P-loop containing nucleoside triphosphate hydrolases"/>
    <property type="match status" value="1"/>
</dbReference>
<dbReference type="InterPro" id="IPR025420">
    <property type="entry name" value="DUF4143"/>
</dbReference>
<accession>A0A179CMT8</accession>
<evidence type="ECO:0000259" key="1">
    <source>
        <dbReference type="Pfam" id="PF13173"/>
    </source>
</evidence>
<name>A0A179CMT8_9LACO</name>
<sequence>MELKYVKRKEYLDFLNRHRDKKIIKIVSGVRRSGKSTLFELFKDELCAEGIQSDQLITMNFEDMDNEPYLQADKLYHHISKMLIPNKMNYVFLDEIQNVDHFEKAVNSLFLKDNVDLYLTGSNAYFLSGDIATVLSGRYVELKMLPLSFKEYVEWNRQNDVVKKNEELFNQYLESSFPYTLFVDSEKEKLEYLQGIYSTVVLKDIVARLSVRDVEVLERIIRTLFSDVGSLVNVNKIKNTLVSSGYKASNPSISNYLTGITDSLIMYPVSQYDIHGRRLLGTQKKYYAVDVGLRRLLLADHQQDFGHIIENVVFLELKRRGYEVYVGNTGKYEVDFVAVDAKQNVEYYQVSLTTLDEKTLQRELRSLQAINDQYPKYLITLDQINRTANYNGIQKVNLIDWLLDSRN</sequence>
<evidence type="ECO:0000259" key="2">
    <source>
        <dbReference type="Pfam" id="PF13635"/>
    </source>
</evidence>
<dbReference type="InterPro" id="IPR041682">
    <property type="entry name" value="AAA_14"/>
</dbReference>
<dbReference type="Pfam" id="PF13173">
    <property type="entry name" value="AAA_14"/>
    <property type="match status" value="1"/>
</dbReference>
<dbReference type="PANTHER" id="PTHR33295">
    <property type="entry name" value="ATPASE"/>
    <property type="match status" value="1"/>
</dbReference>
<reference evidence="4" key="1">
    <citation type="submission" date="2016-03" db="EMBL/GenBank/DDBJ databases">
        <authorList>
            <person name="Johnson T.J."/>
            <person name="Youmans B."/>
            <person name="Case K."/>
            <person name="Noll S."/>
        </authorList>
    </citation>
    <scope>NUCLEOTIDE SEQUENCE [LARGE SCALE GENOMIC DNA]</scope>
    <source>
        <strain evidence="4">UMNLAv8</strain>
    </source>
</reference>
<protein>
    <submittedName>
        <fullName evidence="3">ATPase</fullName>
    </submittedName>
</protein>
<feature type="domain" description="AAA" evidence="1">
    <location>
        <begin position="24"/>
        <end position="152"/>
    </location>
</feature>
<proteinExistence type="predicted"/>
<dbReference type="Pfam" id="PF13635">
    <property type="entry name" value="DUF4143"/>
    <property type="match status" value="1"/>
</dbReference>